<reference evidence="2" key="1">
    <citation type="journal article" date="2017" name="Nat. Ecol. Evol.">
        <title>Genome expansion and lineage-specific genetic innovations in the forest pathogenic fungi Armillaria.</title>
        <authorList>
            <person name="Sipos G."/>
            <person name="Prasanna A.N."/>
            <person name="Walter M.C."/>
            <person name="O'Connor E."/>
            <person name="Balint B."/>
            <person name="Krizsan K."/>
            <person name="Kiss B."/>
            <person name="Hess J."/>
            <person name="Varga T."/>
            <person name="Slot J."/>
            <person name="Riley R."/>
            <person name="Boka B."/>
            <person name="Rigling D."/>
            <person name="Barry K."/>
            <person name="Lee J."/>
            <person name="Mihaltcheva S."/>
            <person name="LaButti K."/>
            <person name="Lipzen A."/>
            <person name="Waldron R."/>
            <person name="Moloney N.M."/>
            <person name="Sperisen C."/>
            <person name="Kredics L."/>
            <person name="Vagvoelgyi C."/>
            <person name="Patrignani A."/>
            <person name="Fitzpatrick D."/>
            <person name="Nagy I."/>
            <person name="Doyle S."/>
            <person name="Anderson J.B."/>
            <person name="Grigoriev I.V."/>
            <person name="Gueldener U."/>
            <person name="Muensterkoetter M."/>
            <person name="Nagy L.G."/>
        </authorList>
    </citation>
    <scope>NUCLEOTIDE SEQUENCE [LARGE SCALE GENOMIC DNA]</scope>
    <source>
        <strain evidence="2">C18/9</strain>
    </source>
</reference>
<keyword evidence="2" id="KW-1185">Reference proteome</keyword>
<evidence type="ECO:0000313" key="1">
    <source>
        <dbReference type="EMBL" id="SJL18408.1"/>
    </source>
</evidence>
<dbReference type="Gene3D" id="3.40.50.10090">
    <property type="match status" value="2"/>
</dbReference>
<dbReference type="GO" id="GO:0004852">
    <property type="term" value="F:uroporphyrinogen-III synthase activity"/>
    <property type="evidence" value="ECO:0007669"/>
    <property type="project" value="InterPro"/>
</dbReference>
<name>A0A284SBM8_ARMOS</name>
<proteinExistence type="predicted"/>
<dbReference type="EMBL" id="FUEG01000059">
    <property type="protein sequence ID" value="SJL18408.1"/>
    <property type="molecule type" value="Genomic_DNA"/>
</dbReference>
<sequence>MTFKANVLLLREPTPSSDSDQDHYEAAFAAAKYTLYSIPVLETVLTNITELAATFESQCVASDRYKKERLFHSTIPVLDTARRARASFHWFDEQIAHSLHPSSFKLNQESESPQTCKVPMRFYARFKLEFYKKFEAAIIMDPGPWIAVTATWPREARARLTTTNPPFIV</sequence>
<organism evidence="1 2">
    <name type="scientific">Armillaria ostoyae</name>
    <name type="common">Armillaria root rot fungus</name>
    <dbReference type="NCBI Taxonomy" id="47428"/>
    <lineage>
        <taxon>Eukaryota</taxon>
        <taxon>Fungi</taxon>
        <taxon>Dikarya</taxon>
        <taxon>Basidiomycota</taxon>
        <taxon>Agaricomycotina</taxon>
        <taxon>Agaricomycetes</taxon>
        <taxon>Agaricomycetidae</taxon>
        <taxon>Agaricales</taxon>
        <taxon>Marasmiineae</taxon>
        <taxon>Physalacriaceae</taxon>
        <taxon>Armillaria</taxon>
    </lineage>
</organism>
<protein>
    <submittedName>
        <fullName evidence="1">Uncharacterized protein</fullName>
    </submittedName>
</protein>
<evidence type="ECO:0000313" key="2">
    <source>
        <dbReference type="Proteomes" id="UP000219338"/>
    </source>
</evidence>
<dbReference type="AlphaFoldDB" id="A0A284SBM8"/>
<gene>
    <name evidence="1" type="ORF">ARMOST_21997</name>
</gene>
<accession>A0A284SBM8</accession>
<dbReference type="InterPro" id="IPR036108">
    <property type="entry name" value="4pyrrol_syn_uPrphyn_synt_sf"/>
</dbReference>
<dbReference type="Proteomes" id="UP000219338">
    <property type="component" value="Unassembled WGS sequence"/>
</dbReference>
<dbReference type="OrthoDB" id="10352787at2759"/>
<dbReference type="GO" id="GO:0033014">
    <property type="term" value="P:tetrapyrrole biosynthetic process"/>
    <property type="evidence" value="ECO:0007669"/>
    <property type="project" value="InterPro"/>
</dbReference>